<dbReference type="GO" id="GO:0016829">
    <property type="term" value="F:lyase activity"/>
    <property type="evidence" value="ECO:0007669"/>
    <property type="project" value="UniProtKB-KW"/>
</dbReference>
<evidence type="ECO:0000313" key="10">
    <source>
        <dbReference type="Proteomes" id="UP000821837"/>
    </source>
</evidence>
<sequence length="417" mass="44678">MDATHYSFYVDETDESIVINEEKLKASGLPYIRRYRTKSCNSSTASSATPEANRLNGSVDDSLLATGVSARGSGSSADHSSTKHRETVFKVPTPISGKTPGRVPVMAPRKSPVKSPLHVDQVQARDGTPRSVGKGARSPWSVVSPVARYIHENPAPPLIQIVRPRKSPSAKGIEHIFGVVGVPVFEVALAAQQAGIKFVGMHNEQAWPGVWAKPPSTKTDWELNLPGVCLVVSGPGLVHALGGLANAQINAWPLLLVGGSCEQNFEGLGAFQEFPQVDACRMYTKYTCRPGSVQLIPMHIEKAVRTSLYGRPGATYIDLPGNMIMAEVPEESVPEVAKCPDPPRTLADPPNVVQALSLLKNAKKPLIIVGKGAAYARAEKSVRELVECTGLPYLPTPMGKGVLPDNHPQCISPARSK</sequence>
<evidence type="ECO:0000256" key="2">
    <source>
        <dbReference type="ARBA" id="ARBA00022723"/>
    </source>
</evidence>
<keyword evidence="5" id="KW-0456">Lyase</keyword>
<evidence type="ECO:0000256" key="6">
    <source>
        <dbReference type="SAM" id="MobiDB-lite"/>
    </source>
</evidence>
<dbReference type="Pfam" id="PF02776">
    <property type="entry name" value="TPP_enzyme_N"/>
    <property type="match status" value="1"/>
</dbReference>
<dbReference type="VEuPathDB" id="VectorBase:RSAN_054044"/>
<evidence type="ECO:0000256" key="4">
    <source>
        <dbReference type="ARBA" id="ARBA00023052"/>
    </source>
</evidence>
<evidence type="ECO:0000259" key="8">
    <source>
        <dbReference type="Pfam" id="PF02776"/>
    </source>
</evidence>
<dbReference type="Proteomes" id="UP000821837">
    <property type="component" value="Chromosome 3"/>
</dbReference>
<keyword evidence="10" id="KW-1185">Reference proteome</keyword>
<dbReference type="Pfam" id="PF00205">
    <property type="entry name" value="TPP_enzyme_M"/>
    <property type="match status" value="1"/>
</dbReference>
<dbReference type="EMBL" id="JABSTV010001249">
    <property type="protein sequence ID" value="KAH7962555.1"/>
    <property type="molecule type" value="Genomic_DNA"/>
</dbReference>
<dbReference type="Gene3D" id="3.40.50.1220">
    <property type="entry name" value="TPP-binding domain"/>
    <property type="match status" value="1"/>
</dbReference>
<dbReference type="GO" id="GO:0005777">
    <property type="term" value="C:peroxisome"/>
    <property type="evidence" value="ECO:0007669"/>
    <property type="project" value="TreeGrafter"/>
</dbReference>
<protein>
    <recommendedName>
        <fullName evidence="11">Oxalyl-CoA decarboxylase</fullName>
    </recommendedName>
</protein>
<keyword evidence="3" id="KW-0460">Magnesium</keyword>
<dbReference type="InterPro" id="IPR029061">
    <property type="entry name" value="THDP-binding"/>
</dbReference>
<evidence type="ECO:0000313" key="9">
    <source>
        <dbReference type="EMBL" id="KAH7962555.1"/>
    </source>
</evidence>
<reference evidence="9" key="1">
    <citation type="journal article" date="2020" name="Cell">
        <title>Large-Scale Comparative Analyses of Tick Genomes Elucidate Their Genetic Diversity and Vector Capacities.</title>
        <authorList>
            <consortium name="Tick Genome and Microbiome Consortium (TIGMIC)"/>
            <person name="Jia N."/>
            <person name="Wang J."/>
            <person name="Shi W."/>
            <person name="Du L."/>
            <person name="Sun Y."/>
            <person name="Zhan W."/>
            <person name="Jiang J.F."/>
            <person name="Wang Q."/>
            <person name="Zhang B."/>
            <person name="Ji P."/>
            <person name="Bell-Sakyi L."/>
            <person name="Cui X.M."/>
            <person name="Yuan T.T."/>
            <person name="Jiang B.G."/>
            <person name="Yang W.F."/>
            <person name="Lam T.T."/>
            <person name="Chang Q.C."/>
            <person name="Ding S.J."/>
            <person name="Wang X.J."/>
            <person name="Zhu J.G."/>
            <person name="Ruan X.D."/>
            <person name="Zhao L."/>
            <person name="Wei J.T."/>
            <person name="Ye R.Z."/>
            <person name="Que T.C."/>
            <person name="Du C.H."/>
            <person name="Zhou Y.H."/>
            <person name="Cheng J.X."/>
            <person name="Dai P.F."/>
            <person name="Guo W.B."/>
            <person name="Han X.H."/>
            <person name="Huang E.J."/>
            <person name="Li L.F."/>
            <person name="Wei W."/>
            <person name="Gao Y.C."/>
            <person name="Liu J.Z."/>
            <person name="Shao H.Z."/>
            <person name="Wang X."/>
            <person name="Wang C.C."/>
            <person name="Yang T.C."/>
            <person name="Huo Q.B."/>
            <person name="Li W."/>
            <person name="Chen H.Y."/>
            <person name="Chen S.E."/>
            <person name="Zhou L.G."/>
            <person name="Ni X.B."/>
            <person name="Tian J.H."/>
            <person name="Sheng Y."/>
            <person name="Liu T."/>
            <person name="Pan Y.S."/>
            <person name="Xia L.Y."/>
            <person name="Li J."/>
            <person name="Zhao F."/>
            <person name="Cao W.C."/>
        </authorList>
    </citation>
    <scope>NUCLEOTIDE SEQUENCE</scope>
    <source>
        <strain evidence="9">Rsan-2018</strain>
    </source>
</reference>
<dbReference type="GO" id="GO:0030976">
    <property type="term" value="F:thiamine pyrophosphate binding"/>
    <property type="evidence" value="ECO:0007669"/>
    <property type="project" value="InterPro"/>
</dbReference>
<feature type="region of interest" description="Disordered" evidence="6">
    <location>
        <begin position="39"/>
        <end position="137"/>
    </location>
</feature>
<dbReference type="PANTHER" id="PTHR43710">
    <property type="entry name" value="2-HYDROXYACYL-COA LYASE"/>
    <property type="match status" value="1"/>
</dbReference>
<accession>A0A9D4Q128</accession>
<feature type="domain" description="Thiamine pyrophosphate enzyme central" evidence="7">
    <location>
        <begin position="354"/>
        <end position="412"/>
    </location>
</feature>
<feature type="domain" description="Thiamine pyrophosphate enzyme N-terminal TPP-binding" evidence="8">
    <location>
        <begin position="170"/>
        <end position="276"/>
    </location>
</feature>
<gene>
    <name evidence="9" type="ORF">HPB52_016893</name>
</gene>
<evidence type="ECO:0000259" key="7">
    <source>
        <dbReference type="Pfam" id="PF00205"/>
    </source>
</evidence>
<dbReference type="PANTHER" id="PTHR43710:SF2">
    <property type="entry name" value="2-HYDROXYACYL-COA LYASE 1"/>
    <property type="match status" value="1"/>
</dbReference>
<keyword evidence="2" id="KW-0479">Metal-binding</keyword>
<evidence type="ECO:0000256" key="3">
    <source>
        <dbReference type="ARBA" id="ARBA00022842"/>
    </source>
</evidence>
<keyword evidence="4" id="KW-0786">Thiamine pyrophosphate</keyword>
<dbReference type="InterPro" id="IPR045025">
    <property type="entry name" value="HACL1-like"/>
</dbReference>
<dbReference type="GO" id="GO:0000287">
    <property type="term" value="F:magnesium ion binding"/>
    <property type="evidence" value="ECO:0007669"/>
    <property type="project" value="InterPro"/>
</dbReference>
<name>A0A9D4Q128_RHISA</name>
<dbReference type="InterPro" id="IPR012001">
    <property type="entry name" value="Thiamin_PyroP_enz_TPP-bd_dom"/>
</dbReference>
<dbReference type="InterPro" id="IPR029035">
    <property type="entry name" value="DHS-like_NAD/FAD-binding_dom"/>
</dbReference>
<dbReference type="GO" id="GO:0001561">
    <property type="term" value="P:fatty acid alpha-oxidation"/>
    <property type="evidence" value="ECO:0007669"/>
    <property type="project" value="TreeGrafter"/>
</dbReference>
<proteinExistence type="predicted"/>
<dbReference type="AlphaFoldDB" id="A0A9D4Q128"/>
<feature type="compositionally biased region" description="Polar residues" evidence="6">
    <location>
        <begin position="39"/>
        <end position="50"/>
    </location>
</feature>
<dbReference type="InterPro" id="IPR012000">
    <property type="entry name" value="Thiamin_PyroP_enz_cen_dom"/>
</dbReference>
<comment type="caution">
    <text evidence="9">The sequence shown here is derived from an EMBL/GenBank/DDBJ whole genome shotgun (WGS) entry which is preliminary data.</text>
</comment>
<dbReference type="SUPFAM" id="SSF52518">
    <property type="entry name" value="Thiamin diphosphate-binding fold (THDP-binding)"/>
    <property type="match status" value="1"/>
</dbReference>
<dbReference type="SUPFAM" id="SSF52467">
    <property type="entry name" value="DHS-like NAD/FAD-binding domain"/>
    <property type="match status" value="1"/>
</dbReference>
<evidence type="ECO:0000256" key="1">
    <source>
        <dbReference type="ARBA" id="ARBA00001964"/>
    </source>
</evidence>
<dbReference type="Gene3D" id="3.40.50.970">
    <property type="match status" value="1"/>
</dbReference>
<organism evidence="9 10">
    <name type="scientific">Rhipicephalus sanguineus</name>
    <name type="common">Brown dog tick</name>
    <name type="synonym">Ixodes sanguineus</name>
    <dbReference type="NCBI Taxonomy" id="34632"/>
    <lineage>
        <taxon>Eukaryota</taxon>
        <taxon>Metazoa</taxon>
        <taxon>Ecdysozoa</taxon>
        <taxon>Arthropoda</taxon>
        <taxon>Chelicerata</taxon>
        <taxon>Arachnida</taxon>
        <taxon>Acari</taxon>
        <taxon>Parasitiformes</taxon>
        <taxon>Ixodida</taxon>
        <taxon>Ixodoidea</taxon>
        <taxon>Ixodidae</taxon>
        <taxon>Rhipicephalinae</taxon>
        <taxon>Rhipicephalus</taxon>
        <taxon>Rhipicephalus</taxon>
    </lineage>
</organism>
<dbReference type="CDD" id="cd07035">
    <property type="entry name" value="TPP_PYR_POX_like"/>
    <property type="match status" value="1"/>
</dbReference>
<comment type="cofactor">
    <cofactor evidence="1">
        <name>thiamine diphosphate</name>
        <dbReference type="ChEBI" id="CHEBI:58937"/>
    </cofactor>
</comment>
<reference evidence="9" key="2">
    <citation type="submission" date="2021-09" db="EMBL/GenBank/DDBJ databases">
        <authorList>
            <person name="Jia N."/>
            <person name="Wang J."/>
            <person name="Shi W."/>
            <person name="Du L."/>
            <person name="Sun Y."/>
            <person name="Zhan W."/>
            <person name="Jiang J."/>
            <person name="Wang Q."/>
            <person name="Zhang B."/>
            <person name="Ji P."/>
            <person name="Sakyi L.B."/>
            <person name="Cui X."/>
            <person name="Yuan T."/>
            <person name="Jiang B."/>
            <person name="Yang W."/>
            <person name="Lam T.T.-Y."/>
            <person name="Chang Q."/>
            <person name="Ding S."/>
            <person name="Wang X."/>
            <person name="Zhu J."/>
            <person name="Ruan X."/>
            <person name="Zhao L."/>
            <person name="Wei J."/>
            <person name="Que T."/>
            <person name="Du C."/>
            <person name="Cheng J."/>
            <person name="Dai P."/>
            <person name="Han X."/>
            <person name="Huang E."/>
            <person name="Gao Y."/>
            <person name="Liu J."/>
            <person name="Shao H."/>
            <person name="Ye R."/>
            <person name="Li L."/>
            <person name="Wei W."/>
            <person name="Wang X."/>
            <person name="Wang C."/>
            <person name="Huo Q."/>
            <person name="Li W."/>
            <person name="Guo W."/>
            <person name="Chen H."/>
            <person name="Chen S."/>
            <person name="Zhou L."/>
            <person name="Zhou L."/>
            <person name="Ni X."/>
            <person name="Tian J."/>
            <person name="Zhou Y."/>
            <person name="Sheng Y."/>
            <person name="Liu T."/>
            <person name="Pan Y."/>
            <person name="Xia L."/>
            <person name="Li J."/>
            <person name="Zhao F."/>
            <person name="Cao W."/>
        </authorList>
    </citation>
    <scope>NUCLEOTIDE SEQUENCE</scope>
    <source>
        <strain evidence="9">Rsan-2018</strain>
        <tissue evidence="9">Larvae</tissue>
    </source>
</reference>
<evidence type="ECO:0008006" key="11">
    <source>
        <dbReference type="Google" id="ProtNLM"/>
    </source>
</evidence>
<evidence type="ECO:0000256" key="5">
    <source>
        <dbReference type="ARBA" id="ARBA00023239"/>
    </source>
</evidence>